<dbReference type="EMBL" id="PUIA01000057">
    <property type="protein sequence ID" value="PQO27611.1"/>
    <property type="molecule type" value="Genomic_DNA"/>
</dbReference>
<organism evidence="1 2">
    <name type="scientific">Blastopirellula marina</name>
    <dbReference type="NCBI Taxonomy" id="124"/>
    <lineage>
        <taxon>Bacteria</taxon>
        <taxon>Pseudomonadati</taxon>
        <taxon>Planctomycetota</taxon>
        <taxon>Planctomycetia</taxon>
        <taxon>Pirellulales</taxon>
        <taxon>Pirellulaceae</taxon>
        <taxon>Blastopirellula</taxon>
    </lineage>
</organism>
<gene>
    <name evidence="1" type="ORF">C5Y96_18975</name>
</gene>
<name>A0A2S8F632_9BACT</name>
<dbReference type="AlphaFoldDB" id="A0A2S8F632"/>
<proteinExistence type="predicted"/>
<evidence type="ECO:0000313" key="1">
    <source>
        <dbReference type="EMBL" id="PQO27611.1"/>
    </source>
</evidence>
<sequence>MSADNLDHESVYDKTLSLLNRMGEEELATNIRIAVARGVVLAGSEGSSDKFLRQMSGEERLAVALEHLVCSLETPLVVQAIRDTFDVSEVKWMPEDNTVGVDRIDVPTMEQEERKKLQTALRKVVEISGTLKLSMPEIA</sequence>
<reference evidence="1 2" key="1">
    <citation type="submission" date="2018-02" db="EMBL/GenBank/DDBJ databases">
        <title>Comparative genomes isolates from brazilian mangrove.</title>
        <authorList>
            <person name="Araujo J.E."/>
            <person name="Taketani R.G."/>
            <person name="Silva M.C.P."/>
            <person name="Loureco M.V."/>
            <person name="Andreote F.D."/>
        </authorList>
    </citation>
    <scope>NUCLEOTIDE SEQUENCE [LARGE SCALE GENOMIC DNA]</scope>
    <source>
        <strain evidence="1 2">HEX-2 MGV</strain>
    </source>
</reference>
<comment type="caution">
    <text evidence="1">The sequence shown here is derived from an EMBL/GenBank/DDBJ whole genome shotgun (WGS) entry which is preliminary data.</text>
</comment>
<dbReference type="RefSeq" id="WP_105356544.1">
    <property type="nucleotide sequence ID" value="NZ_PUIA01000057.1"/>
</dbReference>
<protein>
    <submittedName>
        <fullName evidence="1">Uncharacterized protein</fullName>
    </submittedName>
</protein>
<evidence type="ECO:0000313" key="2">
    <source>
        <dbReference type="Proteomes" id="UP000240009"/>
    </source>
</evidence>
<accession>A0A2S8F632</accession>
<dbReference type="Proteomes" id="UP000240009">
    <property type="component" value="Unassembled WGS sequence"/>
</dbReference>